<dbReference type="Proteomes" id="UP000244005">
    <property type="component" value="Unassembled WGS sequence"/>
</dbReference>
<reference evidence="2" key="1">
    <citation type="journal article" date="2017" name="Cell">
        <title>Insights into land plant evolution garnered from the Marchantia polymorpha genome.</title>
        <authorList>
            <person name="Bowman J.L."/>
            <person name="Kohchi T."/>
            <person name="Yamato K.T."/>
            <person name="Jenkins J."/>
            <person name="Shu S."/>
            <person name="Ishizaki K."/>
            <person name="Yamaoka S."/>
            <person name="Nishihama R."/>
            <person name="Nakamura Y."/>
            <person name="Berger F."/>
            <person name="Adam C."/>
            <person name="Aki S.S."/>
            <person name="Althoff F."/>
            <person name="Araki T."/>
            <person name="Arteaga-Vazquez M.A."/>
            <person name="Balasubrmanian S."/>
            <person name="Barry K."/>
            <person name="Bauer D."/>
            <person name="Boehm C.R."/>
            <person name="Briginshaw L."/>
            <person name="Caballero-Perez J."/>
            <person name="Catarino B."/>
            <person name="Chen F."/>
            <person name="Chiyoda S."/>
            <person name="Chovatia M."/>
            <person name="Davies K.M."/>
            <person name="Delmans M."/>
            <person name="Demura T."/>
            <person name="Dierschke T."/>
            <person name="Dolan L."/>
            <person name="Dorantes-Acosta A.E."/>
            <person name="Eklund D.M."/>
            <person name="Florent S.N."/>
            <person name="Flores-Sandoval E."/>
            <person name="Fujiyama A."/>
            <person name="Fukuzawa H."/>
            <person name="Galik B."/>
            <person name="Grimanelli D."/>
            <person name="Grimwood J."/>
            <person name="Grossniklaus U."/>
            <person name="Hamada T."/>
            <person name="Haseloff J."/>
            <person name="Hetherington A.J."/>
            <person name="Higo A."/>
            <person name="Hirakawa Y."/>
            <person name="Hundley H.N."/>
            <person name="Ikeda Y."/>
            <person name="Inoue K."/>
            <person name="Inoue S.I."/>
            <person name="Ishida S."/>
            <person name="Jia Q."/>
            <person name="Kakita M."/>
            <person name="Kanazawa T."/>
            <person name="Kawai Y."/>
            <person name="Kawashima T."/>
            <person name="Kennedy M."/>
            <person name="Kinose K."/>
            <person name="Kinoshita T."/>
            <person name="Kohara Y."/>
            <person name="Koide E."/>
            <person name="Komatsu K."/>
            <person name="Kopischke S."/>
            <person name="Kubo M."/>
            <person name="Kyozuka J."/>
            <person name="Lagercrantz U."/>
            <person name="Lin S.S."/>
            <person name="Lindquist E."/>
            <person name="Lipzen A.M."/>
            <person name="Lu C.W."/>
            <person name="De Luna E."/>
            <person name="Martienssen R.A."/>
            <person name="Minamino N."/>
            <person name="Mizutani M."/>
            <person name="Mizutani M."/>
            <person name="Mochizuki N."/>
            <person name="Monte I."/>
            <person name="Mosher R."/>
            <person name="Nagasaki H."/>
            <person name="Nakagami H."/>
            <person name="Naramoto S."/>
            <person name="Nishitani K."/>
            <person name="Ohtani M."/>
            <person name="Okamoto T."/>
            <person name="Okumura M."/>
            <person name="Phillips J."/>
            <person name="Pollak B."/>
            <person name="Reinders A."/>
            <person name="Rovekamp M."/>
            <person name="Sano R."/>
            <person name="Sawa S."/>
            <person name="Schmid M.W."/>
            <person name="Shirakawa M."/>
            <person name="Solano R."/>
            <person name="Spunde A."/>
            <person name="Suetsugu N."/>
            <person name="Sugano S."/>
            <person name="Sugiyama A."/>
            <person name="Sun R."/>
            <person name="Suzuki Y."/>
            <person name="Takenaka M."/>
            <person name="Takezawa D."/>
            <person name="Tomogane H."/>
            <person name="Tsuzuki M."/>
            <person name="Ueda T."/>
            <person name="Umeda M."/>
            <person name="Ward J.M."/>
            <person name="Watanabe Y."/>
            <person name="Yazaki K."/>
            <person name="Yokoyama R."/>
            <person name="Yoshitake Y."/>
            <person name="Yotsui I."/>
            <person name="Zachgo S."/>
            <person name="Schmutz J."/>
        </authorList>
    </citation>
    <scope>NUCLEOTIDE SEQUENCE [LARGE SCALE GENOMIC DNA]</scope>
    <source>
        <strain evidence="2">Tak-1</strain>
    </source>
</reference>
<evidence type="ECO:0000313" key="1">
    <source>
        <dbReference type="EMBL" id="PTQ28415.1"/>
    </source>
</evidence>
<protein>
    <submittedName>
        <fullName evidence="1">Uncharacterized protein</fullName>
    </submittedName>
</protein>
<evidence type="ECO:0000313" key="2">
    <source>
        <dbReference type="Proteomes" id="UP000244005"/>
    </source>
</evidence>
<name>A0A2R6W3H7_MARPO</name>
<sequence length="77" mass="9095">MICCGVFHTSQDTSSSYMCNGPVYHKGLLLFWLYNIRFQHISTFVFNTFYRRLRNLPEWKVSLISCPVLTLNTVEKK</sequence>
<proteinExistence type="predicted"/>
<gene>
    <name evidence="1" type="ORF">MARPO_0164s0011</name>
</gene>
<dbReference type="AlphaFoldDB" id="A0A2R6W3H7"/>
<dbReference type="EMBL" id="KZ772834">
    <property type="protein sequence ID" value="PTQ28415.1"/>
    <property type="molecule type" value="Genomic_DNA"/>
</dbReference>
<keyword evidence="2" id="KW-1185">Reference proteome</keyword>
<dbReference type="Gramene" id="Mp4g18990.1">
    <property type="protein sequence ID" value="Mp4g18990.1.cds1"/>
    <property type="gene ID" value="Mp4g18990"/>
</dbReference>
<organism evidence="1 2">
    <name type="scientific">Marchantia polymorpha</name>
    <name type="common">Common liverwort</name>
    <name type="synonym">Marchantia aquatica</name>
    <dbReference type="NCBI Taxonomy" id="3197"/>
    <lineage>
        <taxon>Eukaryota</taxon>
        <taxon>Viridiplantae</taxon>
        <taxon>Streptophyta</taxon>
        <taxon>Embryophyta</taxon>
        <taxon>Marchantiophyta</taxon>
        <taxon>Marchantiopsida</taxon>
        <taxon>Marchantiidae</taxon>
        <taxon>Marchantiales</taxon>
        <taxon>Marchantiaceae</taxon>
        <taxon>Marchantia</taxon>
    </lineage>
</organism>
<accession>A0A2R6W3H7</accession>